<proteinExistence type="predicted"/>
<sequence length="74" mass="7741">MEPQLDVSFCSLLKPIRPLISGSVSTSPPVTVGMGTVENIWVAGGDQSSSSVVDCSWDETVKIYTPPCLSAATP</sequence>
<dbReference type="EMBL" id="RHFK02000011">
    <property type="protein sequence ID" value="TWW68489.1"/>
    <property type="molecule type" value="Genomic_DNA"/>
</dbReference>
<reference evidence="1 2" key="1">
    <citation type="submission" date="2019-04" db="EMBL/GenBank/DDBJ databases">
        <title>Chromosome genome assembly for Takifugu flavidus.</title>
        <authorList>
            <person name="Xiao S."/>
        </authorList>
    </citation>
    <scope>NUCLEOTIDE SEQUENCE [LARGE SCALE GENOMIC DNA]</scope>
    <source>
        <strain evidence="1">HTHZ2018</strain>
        <tissue evidence="1">Muscle</tissue>
    </source>
</reference>
<comment type="caution">
    <text evidence="1">The sequence shown here is derived from an EMBL/GenBank/DDBJ whole genome shotgun (WGS) entry which is preliminary data.</text>
</comment>
<evidence type="ECO:0000313" key="1">
    <source>
        <dbReference type="EMBL" id="TWW68489.1"/>
    </source>
</evidence>
<accession>A0A5C6NP72</accession>
<dbReference type="AlphaFoldDB" id="A0A5C6NP72"/>
<dbReference type="Proteomes" id="UP000324091">
    <property type="component" value="Chromosome 19"/>
</dbReference>
<organism evidence="1 2">
    <name type="scientific">Takifugu flavidus</name>
    <name type="common">sansaifugu</name>
    <dbReference type="NCBI Taxonomy" id="433684"/>
    <lineage>
        <taxon>Eukaryota</taxon>
        <taxon>Metazoa</taxon>
        <taxon>Chordata</taxon>
        <taxon>Craniata</taxon>
        <taxon>Vertebrata</taxon>
        <taxon>Euteleostomi</taxon>
        <taxon>Actinopterygii</taxon>
        <taxon>Neopterygii</taxon>
        <taxon>Teleostei</taxon>
        <taxon>Neoteleostei</taxon>
        <taxon>Acanthomorphata</taxon>
        <taxon>Eupercaria</taxon>
        <taxon>Tetraodontiformes</taxon>
        <taxon>Tetradontoidea</taxon>
        <taxon>Tetraodontidae</taxon>
        <taxon>Takifugu</taxon>
    </lineage>
</organism>
<gene>
    <name evidence="1" type="ORF">D4764_19G0002870</name>
</gene>
<keyword evidence="2" id="KW-1185">Reference proteome</keyword>
<name>A0A5C6NP72_9TELE</name>
<protein>
    <submittedName>
        <fullName evidence="1">Uncharacterized protein</fullName>
    </submittedName>
</protein>
<evidence type="ECO:0000313" key="2">
    <source>
        <dbReference type="Proteomes" id="UP000324091"/>
    </source>
</evidence>